<organism evidence="2 3">
    <name type="scientific">Dermatophagoides pteronyssinus</name>
    <name type="common">European house dust mite</name>
    <dbReference type="NCBI Taxonomy" id="6956"/>
    <lineage>
        <taxon>Eukaryota</taxon>
        <taxon>Metazoa</taxon>
        <taxon>Ecdysozoa</taxon>
        <taxon>Arthropoda</taxon>
        <taxon>Chelicerata</taxon>
        <taxon>Arachnida</taxon>
        <taxon>Acari</taxon>
        <taxon>Acariformes</taxon>
        <taxon>Sarcoptiformes</taxon>
        <taxon>Astigmata</taxon>
        <taxon>Psoroptidia</taxon>
        <taxon>Analgoidea</taxon>
        <taxon>Pyroglyphidae</taxon>
        <taxon>Dermatophagoidinae</taxon>
        <taxon>Dermatophagoides</taxon>
    </lineage>
</organism>
<reference evidence="2 3" key="2">
    <citation type="journal article" date="2022" name="Mol. Biol. Evol.">
        <title>Comparative Genomics Reveals Insights into the Divergent Evolution of Astigmatic Mites and Household Pest Adaptations.</title>
        <authorList>
            <person name="Xiong Q."/>
            <person name="Wan A.T."/>
            <person name="Liu X."/>
            <person name="Fung C.S."/>
            <person name="Xiao X."/>
            <person name="Malainual N."/>
            <person name="Hou J."/>
            <person name="Wang L."/>
            <person name="Wang M."/>
            <person name="Yang K.Y."/>
            <person name="Cui Y."/>
            <person name="Leung E.L."/>
            <person name="Nong W."/>
            <person name="Shin S.K."/>
            <person name="Au S.W."/>
            <person name="Jeong K.Y."/>
            <person name="Chew F.T."/>
            <person name="Hui J.H."/>
            <person name="Leung T.F."/>
            <person name="Tungtrongchitr A."/>
            <person name="Zhong N."/>
            <person name="Liu Z."/>
            <person name="Tsui S.K."/>
        </authorList>
    </citation>
    <scope>NUCLEOTIDE SEQUENCE [LARGE SCALE GENOMIC DNA]</scope>
    <source>
        <strain evidence="2">Derp</strain>
    </source>
</reference>
<evidence type="ECO:0000256" key="1">
    <source>
        <dbReference type="SAM" id="Phobius"/>
    </source>
</evidence>
<feature type="transmembrane region" description="Helical" evidence="1">
    <location>
        <begin position="350"/>
        <end position="371"/>
    </location>
</feature>
<gene>
    <name evidence="2" type="ORF">DERP_009182</name>
</gene>
<evidence type="ECO:0000313" key="3">
    <source>
        <dbReference type="Proteomes" id="UP000887458"/>
    </source>
</evidence>
<keyword evidence="3" id="KW-1185">Reference proteome</keyword>
<protein>
    <submittedName>
        <fullName evidence="2">Uncharacterized protein</fullName>
    </submittedName>
</protein>
<comment type="caution">
    <text evidence="2">The sequence shown here is derived from an EMBL/GenBank/DDBJ whole genome shotgun (WGS) entry which is preliminary data.</text>
</comment>
<evidence type="ECO:0000313" key="2">
    <source>
        <dbReference type="EMBL" id="KAH9424959.1"/>
    </source>
</evidence>
<sequence>MNNHNKRLFSHLLMIVVMIITMNNVWVANGDISFILHGNHTNQTEWNTVRYPYKSVYGLPNSLNCSEWIRKRFNQCEKLSHHNWQITIDDYFYETKKFCCFIWETLDCELNVARECNEQYSTKLESNTRDTFKKVCDQIVGSNYGSDCWWTEERKITFVMIKSSFMDNHNKGLFSHLLMIVVINTNNVWMANSDNSFILHGNPNNQTEWDTVRYPYKSVYGLPNSLNCSESITNRFYECEKSSHHNWQIKVDDYFYETKKFCCFIWETMDCELIVATECNEQYSKKLESNTRDTFEKVCDPIVGSNYGWSCWNQQESDSWYYVGIIIGILILIIIGACLVYRIYSYTSAAVQYGIGAFFVTLLGICFYYVFRKSLLKSANKEEIVTDGTMIEASPTTTTEVNADKPGVMIVKPMTDTSPAIAKPMMADRMAKLSQVVTAASAKMLPDSTTIAYKL</sequence>
<dbReference type="EMBL" id="NJHN03000024">
    <property type="protein sequence ID" value="KAH9424959.1"/>
    <property type="molecule type" value="Genomic_DNA"/>
</dbReference>
<accession>A0ABQ8JQR8</accession>
<keyword evidence="1" id="KW-0472">Membrane</keyword>
<name>A0ABQ8JQR8_DERPT</name>
<feature type="transmembrane region" description="Helical" evidence="1">
    <location>
        <begin position="12"/>
        <end position="29"/>
    </location>
</feature>
<keyword evidence="1" id="KW-1133">Transmembrane helix</keyword>
<proteinExistence type="predicted"/>
<dbReference type="Proteomes" id="UP000887458">
    <property type="component" value="Unassembled WGS sequence"/>
</dbReference>
<reference evidence="2 3" key="1">
    <citation type="journal article" date="2018" name="J. Allergy Clin. Immunol.">
        <title>High-quality assembly of Dermatophagoides pteronyssinus genome and transcriptome reveals a wide range of novel allergens.</title>
        <authorList>
            <person name="Liu X.Y."/>
            <person name="Yang K.Y."/>
            <person name="Wang M.Q."/>
            <person name="Kwok J.S."/>
            <person name="Zeng X."/>
            <person name="Yang Z."/>
            <person name="Xiao X.J."/>
            <person name="Lau C.P."/>
            <person name="Li Y."/>
            <person name="Huang Z.M."/>
            <person name="Ba J.G."/>
            <person name="Yim A.K."/>
            <person name="Ouyang C.Y."/>
            <person name="Ngai S.M."/>
            <person name="Chan T.F."/>
            <person name="Leung E.L."/>
            <person name="Liu L."/>
            <person name="Liu Z.G."/>
            <person name="Tsui S.K."/>
        </authorList>
    </citation>
    <scope>NUCLEOTIDE SEQUENCE [LARGE SCALE GENOMIC DNA]</scope>
    <source>
        <strain evidence="2">Derp</strain>
    </source>
</reference>
<feature type="transmembrane region" description="Helical" evidence="1">
    <location>
        <begin position="320"/>
        <end position="344"/>
    </location>
</feature>
<keyword evidence="1" id="KW-0812">Transmembrane</keyword>